<dbReference type="RefSeq" id="WP_151571730.1">
    <property type="nucleotide sequence ID" value="NZ_WBOT01000001.1"/>
</dbReference>
<dbReference type="EMBL" id="WBOT01000001">
    <property type="protein sequence ID" value="KAB2335047.1"/>
    <property type="molecule type" value="Genomic_DNA"/>
</dbReference>
<feature type="coiled-coil region" evidence="1">
    <location>
        <begin position="60"/>
        <end position="146"/>
    </location>
</feature>
<dbReference type="Gene3D" id="1.20.5.340">
    <property type="match status" value="1"/>
</dbReference>
<dbReference type="Proteomes" id="UP000441354">
    <property type="component" value="Unassembled WGS sequence"/>
</dbReference>
<evidence type="ECO:0000256" key="2">
    <source>
        <dbReference type="SAM" id="Phobius"/>
    </source>
</evidence>
<feature type="transmembrane region" description="Helical" evidence="2">
    <location>
        <begin position="20"/>
        <end position="38"/>
    </location>
</feature>
<evidence type="ECO:0000313" key="4">
    <source>
        <dbReference type="Proteomes" id="UP000441354"/>
    </source>
</evidence>
<protein>
    <submittedName>
        <fullName evidence="3">Uncharacterized protein</fullName>
    </submittedName>
</protein>
<accession>A0A7V7RQ63</accession>
<dbReference type="OrthoDB" id="1650483at2"/>
<organism evidence="3 4">
    <name type="scientific">Bacillus mesophilum</name>
    <dbReference type="NCBI Taxonomy" id="1071718"/>
    <lineage>
        <taxon>Bacteria</taxon>
        <taxon>Bacillati</taxon>
        <taxon>Bacillota</taxon>
        <taxon>Bacilli</taxon>
        <taxon>Bacillales</taxon>
        <taxon>Bacillaceae</taxon>
        <taxon>Bacillus</taxon>
    </lineage>
</organism>
<evidence type="ECO:0000313" key="3">
    <source>
        <dbReference type="EMBL" id="KAB2335047.1"/>
    </source>
</evidence>
<comment type="caution">
    <text evidence="3">The sequence shown here is derived from an EMBL/GenBank/DDBJ whole genome shotgun (WGS) entry which is preliminary data.</text>
</comment>
<keyword evidence="4" id="KW-1185">Reference proteome</keyword>
<keyword evidence="2" id="KW-0472">Membrane</keyword>
<keyword evidence="1" id="KW-0175">Coiled coil</keyword>
<keyword evidence="2" id="KW-0812">Transmembrane</keyword>
<gene>
    <name evidence="3" type="ORF">F7732_00265</name>
</gene>
<reference evidence="3 4" key="1">
    <citation type="journal article" date="2014" name="Arch. Microbiol.">
        <title>Bacillus mesophilum sp. nov., strain IITR-54T, a novel 4-chlorobiphenyl dechlorinating bacterium.</title>
        <authorList>
            <person name="Manickam N."/>
            <person name="Singh N.K."/>
            <person name="Bajaj A."/>
            <person name="Kumar R.M."/>
            <person name="Kaur G."/>
            <person name="Kaur N."/>
            <person name="Bala M."/>
            <person name="Kumar A."/>
            <person name="Mayilraj S."/>
        </authorList>
    </citation>
    <scope>NUCLEOTIDE SEQUENCE [LARGE SCALE GENOMIC DNA]</scope>
    <source>
        <strain evidence="3 4">IITR-54</strain>
    </source>
</reference>
<evidence type="ECO:0000256" key="1">
    <source>
        <dbReference type="SAM" id="Coils"/>
    </source>
</evidence>
<sequence>MKILDKEKLTLKFKENKRLIIYSLIAGIVIFIAGFGFGENSASVKVNEQKLNYDELSDEITSGQITLKKTEDKIVELEKELIEVTGEVTKKETLIKEASDYESNRTVLQDEANKLGEDITSKKAEVKTLETQLASISGQIKEKEAAPIDLPAGTLIVGQDIPADRYKVTPIGRGSNFKVYDSAGNIVDNTIISSIEGHGVTEYLVYLIDGYILENSSPFKFTPIE</sequence>
<name>A0A7V7RQ63_9BACI</name>
<dbReference type="AlphaFoldDB" id="A0A7V7RQ63"/>
<proteinExistence type="predicted"/>
<keyword evidence="2" id="KW-1133">Transmembrane helix</keyword>